<dbReference type="EMBL" id="BPVZ01000139">
    <property type="protein sequence ID" value="GKV40150.1"/>
    <property type="molecule type" value="Genomic_DNA"/>
</dbReference>
<name>A0AAV5LRQ0_9ROSI</name>
<proteinExistence type="predicted"/>
<comment type="caution">
    <text evidence="1">The sequence shown here is derived from an EMBL/GenBank/DDBJ whole genome shotgun (WGS) entry which is preliminary data.</text>
</comment>
<evidence type="ECO:0000313" key="1">
    <source>
        <dbReference type="EMBL" id="GKV40150.1"/>
    </source>
</evidence>
<sequence length="45" mass="5505">MDTIFHPMLYLFLGRISYQVPCEENEWREYICYQIEANLTFRISA</sequence>
<dbReference type="Proteomes" id="UP001054252">
    <property type="component" value="Unassembled WGS sequence"/>
</dbReference>
<organism evidence="1 2">
    <name type="scientific">Rubroshorea leprosula</name>
    <dbReference type="NCBI Taxonomy" id="152421"/>
    <lineage>
        <taxon>Eukaryota</taxon>
        <taxon>Viridiplantae</taxon>
        <taxon>Streptophyta</taxon>
        <taxon>Embryophyta</taxon>
        <taxon>Tracheophyta</taxon>
        <taxon>Spermatophyta</taxon>
        <taxon>Magnoliopsida</taxon>
        <taxon>eudicotyledons</taxon>
        <taxon>Gunneridae</taxon>
        <taxon>Pentapetalae</taxon>
        <taxon>rosids</taxon>
        <taxon>malvids</taxon>
        <taxon>Malvales</taxon>
        <taxon>Dipterocarpaceae</taxon>
        <taxon>Rubroshorea</taxon>
    </lineage>
</organism>
<reference evidence="1 2" key="1">
    <citation type="journal article" date="2021" name="Commun. Biol.">
        <title>The genome of Shorea leprosula (Dipterocarpaceae) highlights the ecological relevance of drought in aseasonal tropical rainforests.</title>
        <authorList>
            <person name="Ng K.K.S."/>
            <person name="Kobayashi M.J."/>
            <person name="Fawcett J.A."/>
            <person name="Hatakeyama M."/>
            <person name="Paape T."/>
            <person name="Ng C.H."/>
            <person name="Ang C.C."/>
            <person name="Tnah L.H."/>
            <person name="Lee C.T."/>
            <person name="Nishiyama T."/>
            <person name="Sese J."/>
            <person name="O'Brien M.J."/>
            <person name="Copetti D."/>
            <person name="Mohd Noor M.I."/>
            <person name="Ong R.C."/>
            <person name="Putra M."/>
            <person name="Sireger I.Z."/>
            <person name="Indrioko S."/>
            <person name="Kosugi Y."/>
            <person name="Izuno A."/>
            <person name="Isagi Y."/>
            <person name="Lee S.L."/>
            <person name="Shimizu K.K."/>
        </authorList>
    </citation>
    <scope>NUCLEOTIDE SEQUENCE [LARGE SCALE GENOMIC DNA]</scope>
    <source>
        <strain evidence="1">214</strain>
    </source>
</reference>
<protein>
    <submittedName>
        <fullName evidence="1">Uncharacterized protein</fullName>
    </submittedName>
</protein>
<evidence type="ECO:0000313" key="2">
    <source>
        <dbReference type="Proteomes" id="UP001054252"/>
    </source>
</evidence>
<keyword evidence="2" id="KW-1185">Reference proteome</keyword>
<gene>
    <name evidence="1" type="ORF">SLEP1_g47817</name>
</gene>
<accession>A0AAV5LRQ0</accession>
<dbReference type="AlphaFoldDB" id="A0AAV5LRQ0"/>